<evidence type="ECO:0000313" key="1">
    <source>
        <dbReference type="EMBL" id="MBB5638885.1"/>
    </source>
</evidence>
<sequence>MKAIADLFGGNSDENVQFLSGGQNTSVKVGHIVLKPINNPEEYNWMGSALEDIDFEGINVAKPIRSKTGKFIENGYGATNYFDGSFVPNRLKEKLEISRKFHQAIKYINRPLDFELWDNSWKKAQRIAFKKIPIPSDIPSKATEIIESLLNKLSVPSLSTQFVHCDLAGNMLFSDKQTLLIDLTPGFFPVEYSETLLIVDSIAWHDQPLNSLNLLSYNTDVLRPLVARAIAFRLIVPLLNQERDIGDFEKELDHYSSIARFLNLI</sequence>
<dbReference type="SUPFAM" id="SSF56112">
    <property type="entry name" value="Protein kinase-like (PK-like)"/>
    <property type="match status" value="1"/>
</dbReference>
<dbReference type="EMBL" id="JACHCE010000010">
    <property type="protein sequence ID" value="MBB5638885.1"/>
    <property type="molecule type" value="Genomic_DNA"/>
</dbReference>
<organism evidence="1 2">
    <name type="scientific">Pedobacter cryoconitis</name>
    <dbReference type="NCBI Taxonomy" id="188932"/>
    <lineage>
        <taxon>Bacteria</taxon>
        <taxon>Pseudomonadati</taxon>
        <taxon>Bacteroidota</taxon>
        <taxon>Sphingobacteriia</taxon>
        <taxon>Sphingobacteriales</taxon>
        <taxon>Sphingobacteriaceae</taxon>
        <taxon>Pedobacter</taxon>
    </lineage>
</organism>
<comment type="caution">
    <text evidence="1">The sequence shown here is derived from an EMBL/GenBank/DDBJ whole genome shotgun (WGS) entry which is preliminary data.</text>
</comment>
<gene>
    <name evidence="1" type="ORF">HDE68_004820</name>
</gene>
<protein>
    <recommendedName>
        <fullName evidence="3">Aminoglycoside phosphotransferase domain-containing protein</fullName>
    </recommendedName>
</protein>
<dbReference type="RefSeq" id="WP_183884675.1">
    <property type="nucleotide sequence ID" value="NZ_JACHCE010000010.1"/>
</dbReference>
<proteinExistence type="predicted"/>
<evidence type="ECO:0008006" key="3">
    <source>
        <dbReference type="Google" id="ProtNLM"/>
    </source>
</evidence>
<dbReference type="AlphaFoldDB" id="A0A7W8ZS03"/>
<dbReference type="Proteomes" id="UP000537204">
    <property type="component" value="Unassembled WGS sequence"/>
</dbReference>
<accession>A0A7W8ZS03</accession>
<name>A0A7W8ZS03_9SPHI</name>
<dbReference type="InterPro" id="IPR011009">
    <property type="entry name" value="Kinase-like_dom_sf"/>
</dbReference>
<evidence type="ECO:0000313" key="2">
    <source>
        <dbReference type="Proteomes" id="UP000537204"/>
    </source>
</evidence>
<reference evidence="1 2" key="1">
    <citation type="submission" date="2020-08" db="EMBL/GenBank/DDBJ databases">
        <title>Genomic Encyclopedia of Type Strains, Phase IV (KMG-V): Genome sequencing to study the core and pangenomes of soil and plant-associated prokaryotes.</title>
        <authorList>
            <person name="Whitman W."/>
        </authorList>
    </citation>
    <scope>NUCLEOTIDE SEQUENCE [LARGE SCALE GENOMIC DNA]</scope>
    <source>
        <strain evidence="1 2">S3M1</strain>
    </source>
</reference>